<evidence type="ECO:0000256" key="7">
    <source>
        <dbReference type="ARBA" id="ARBA00038408"/>
    </source>
</evidence>
<reference evidence="9 10" key="1">
    <citation type="journal article" date="2016" name="Front. Microbiol.">
        <title>Genomic Resource of Rice Seed Associated Bacteria.</title>
        <authorList>
            <person name="Midha S."/>
            <person name="Bansal K."/>
            <person name="Sharma S."/>
            <person name="Kumar N."/>
            <person name="Patil P.P."/>
            <person name="Chaudhry V."/>
            <person name="Patil P.B."/>
        </authorList>
    </citation>
    <scope>NUCLEOTIDE SEQUENCE [LARGE SCALE GENOMIC DNA]</scope>
    <source>
        <strain evidence="9 10">NS334</strain>
    </source>
</reference>
<dbReference type="EMBL" id="LDTB01000003">
    <property type="protein sequence ID" value="KTT76260.1"/>
    <property type="molecule type" value="Genomic_DNA"/>
</dbReference>
<keyword evidence="10" id="KW-1185">Reference proteome</keyword>
<protein>
    <submittedName>
        <fullName evidence="9">Peptidylprolyl isomerase</fullName>
    </submittedName>
</protein>
<proteinExistence type="inferred from homology"/>
<keyword evidence="9" id="KW-0413">Isomerase</keyword>
<keyword evidence="4" id="KW-1133">Transmembrane helix</keyword>
<dbReference type="GO" id="GO:0005886">
    <property type="term" value="C:plasma membrane"/>
    <property type="evidence" value="ECO:0007669"/>
    <property type="project" value="UniProtKB-SubCell"/>
</dbReference>
<dbReference type="PANTHER" id="PTHR47529:SF1">
    <property type="entry name" value="PERIPLASMIC CHAPERONE PPID"/>
    <property type="match status" value="1"/>
</dbReference>
<comment type="similarity">
    <text evidence="7">Belongs to the PpiD chaperone family.</text>
</comment>
<evidence type="ECO:0000256" key="4">
    <source>
        <dbReference type="ARBA" id="ARBA00022989"/>
    </source>
</evidence>
<feature type="domain" description="PpiC" evidence="8">
    <location>
        <begin position="250"/>
        <end position="370"/>
    </location>
</feature>
<dbReference type="PATRIC" id="fig|869719.3.peg.1708"/>
<sequence length="645" mass="66718">MLSSLRGAIYSKVGMIVTFGVLIVIALAFAAGDVTGLSSAGGILGHPLASVDGEKVAADDIRRRAQDELRAARQQQPDIDMAAFVQQGGVESLVTRALTGLALQTFGQEQGMRVSRALIGSELKAIPAFAGATGQFDQQAYLRLIAQRGMTDAQVQREIARETMAQFLLVPTVGATQVPQQLALQYASLLLEKRSGQATLIPLQAGGPAPSDADIQQWYKRNIARYTTPERRVIRYAIVGPQQVAAQSVPTDAEVAQAYAADKAKYAAKQVRDVTLVTVLDQKAAQALADKVKGGTAITTAARAAGLEARAVTGVERATLATQTAPAVADALFAAPQGNVVGPLRGAIGFVVARVDKVTQDPGKTLAQARGDIVAALTKQKTADAIGKARDAIEDALADNASINEVAKDQKLTVQATPAVVSSGADPDQPLMQPDAALAPVIAAGFAAEDGDTPTTVPLGQDGGFAVAALDRIVPATPIPLAQARAQVVGDLTADRARRAAEKAANAIVAKVNAGTPLAAAIAQVGVKAPPVETVSATRAQITANQGQVNPVLAMMFGMKQGTARAIQAPDGRGWLVLRVETVVPGDASKLPGVIQATRVDLGRAIGNEYAQQFANAVAAAQGAKRYPDAIAQLKKDLLGGDNGQ</sequence>
<dbReference type="AlphaFoldDB" id="A0A147I9R9"/>
<evidence type="ECO:0000313" key="10">
    <source>
        <dbReference type="Proteomes" id="UP000074310"/>
    </source>
</evidence>
<dbReference type="InterPro" id="IPR027304">
    <property type="entry name" value="Trigger_fact/SurA_dom_sf"/>
</dbReference>
<evidence type="ECO:0000256" key="5">
    <source>
        <dbReference type="ARBA" id="ARBA00023136"/>
    </source>
</evidence>
<dbReference type="RefSeq" id="WP_058754200.1">
    <property type="nucleotide sequence ID" value="NZ_LDTB01000003.1"/>
</dbReference>
<dbReference type="InterPro" id="IPR000297">
    <property type="entry name" value="PPIase_PpiC"/>
</dbReference>
<dbReference type="SUPFAM" id="SSF109998">
    <property type="entry name" value="Triger factor/SurA peptide-binding domain-like"/>
    <property type="match status" value="1"/>
</dbReference>
<evidence type="ECO:0000313" key="9">
    <source>
        <dbReference type="EMBL" id="KTT76260.1"/>
    </source>
</evidence>
<gene>
    <name evidence="9" type="ORF">NS334_01450</name>
</gene>
<dbReference type="GO" id="GO:0003755">
    <property type="term" value="F:peptidyl-prolyl cis-trans isomerase activity"/>
    <property type="evidence" value="ECO:0007669"/>
    <property type="project" value="InterPro"/>
</dbReference>
<comment type="subcellular location">
    <subcellularLocation>
        <location evidence="1">Cell membrane</location>
        <topology evidence="1">Single-pass type II membrane protein</topology>
    </subcellularLocation>
</comment>
<evidence type="ECO:0000256" key="6">
    <source>
        <dbReference type="ARBA" id="ARBA00023186"/>
    </source>
</evidence>
<name>A0A147I9R9_9SPHN</name>
<evidence type="ECO:0000256" key="1">
    <source>
        <dbReference type="ARBA" id="ARBA00004401"/>
    </source>
</evidence>
<dbReference type="Pfam" id="PF13624">
    <property type="entry name" value="SurA_N_3"/>
    <property type="match status" value="1"/>
</dbReference>
<dbReference type="OrthoDB" id="9768393at2"/>
<organism evidence="9 10">
    <name type="scientific">Sphingomonas endophytica</name>
    <dbReference type="NCBI Taxonomy" id="869719"/>
    <lineage>
        <taxon>Bacteria</taxon>
        <taxon>Pseudomonadati</taxon>
        <taxon>Pseudomonadota</taxon>
        <taxon>Alphaproteobacteria</taxon>
        <taxon>Sphingomonadales</taxon>
        <taxon>Sphingomonadaceae</taxon>
        <taxon>Sphingomonas</taxon>
    </lineage>
</organism>
<dbReference type="Pfam" id="PF13145">
    <property type="entry name" value="Rotamase_2"/>
    <property type="match status" value="1"/>
</dbReference>
<keyword evidence="2" id="KW-1003">Cell membrane</keyword>
<dbReference type="PANTHER" id="PTHR47529">
    <property type="entry name" value="PEPTIDYL-PROLYL CIS-TRANS ISOMERASE D"/>
    <property type="match status" value="1"/>
</dbReference>
<keyword evidence="5" id="KW-0472">Membrane</keyword>
<evidence type="ECO:0000256" key="2">
    <source>
        <dbReference type="ARBA" id="ARBA00022475"/>
    </source>
</evidence>
<keyword evidence="3" id="KW-0812">Transmembrane</keyword>
<evidence type="ECO:0000259" key="8">
    <source>
        <dbReference type="Pfam" id="PF13145"/>
    </source>
</evidence>
<comment type="caution">
    <text evidence="9">The sequence shown here is derived from an EMBL/GenBank/DDBJ whole genome shotgun (WGS) entry which is preliminary data.</text>
</comment>
<accession>A0A147I9R9</accession>
<dbReference type="Proteomes" id="UP000074310">
    <property type="component" value="Unassembled WGS sequence"/>
</dbReference>
<dbReference type="InterPro" id="IPR052029">
    <property type="entry name" value="PpiD_chaperone"/>
</dbReference>
<keyword evidence="6" id="KW-0143">Chaperone</keyword>
<evidence type="ECO:0000256" key="3">
    <source>
        <dbReference type="ARBA" id="ARBA00022692"/>
    </source>
</evidence>